<sequence>MPYTFQSVKSMKKLTDSSKLYNFIEDFSNYGNQFPLICGKIKALFGQPIYETENMENLFSYCILATSEEAEEVYLDIYCAGSGLAVGGMSDEKSRNAAKALVDYVRQAEAIDYAYKAYYLDGPTALEFGIRDGAPYYNETELRLSEKEFRELFFNMYKNGDAK</sequence>
<comment type="caution">
    <text evidence="1">The sequence shown here is derived from an EMBL/GenBank/DDBJ whole genome shotgun (WGS) entry which is preliminary data.</text>
</comment>
<proteinExistence type="predicted"/>
<evidence type="ECO:0008006" key="3">
    <source>
        <dbReference type="Google" id="ProtNLM"/>
    </source>
</evidence>
<dbReference type="EMBL" id="JACOOS010000021">
    <property type="protein sequence ID" value="MBC5678715.1"/>
    <property type="molecule type" value="Genomic_DNA"/>
</dbReference>
<organism evidence="1 2">
    <name type="scientific">Anaerostipes hominis</name>
    <name type="common">ex Liu et al. 2021</name>
    <dbReference type="NCBI Taxonomy" id="2763018"/>
    <lineage>
        <taxon>Bacteria</taxon>
        <taxon>Bacillati</taxon>
        <taxon>Bacillota</taxon>
        <taxon>Clostridia</taxon>
        <taxon>Lachnospirales</taxon>
        <taxon>Lachnospiraceae</taxon>
        <taxon>Anaerostipes</taxon>
    </lineage>
</organism>
<keyword evidence="2" id="KW-1185">Reference proteome</keyword>
<dbReference type="Proteomes" id="UP000635828">
    <property type="component" value="Unassembled WGS sequence"/>
</dbReference>
<evidence type="ECO:0000313" key="2">
    <source>
        <dbReference type="Proteomes" id="UP000635828"/>
    </source>
</evidence>
<name>A0ABR7FVS0_9FIRM</name>
<dbReference type="RefSeq" id="WP_024727708.1">
    <property type="nucleotide sequence ID" value="NZ_JACOOS010000021.1"/>
</dbReference>
<reference evidence="1 2" key="1">
    <citation type="submission" date="2020-08" db="EMBL/GenBank/DDBJ databases">
        <title>Genome public.</title>
        <authorList>
            <person name="Liu C."/>
            <person name="Sun Q."/>
        </authorList>
    </citation>
    <scope>NUCLEOTIDE SEQUENCE [LARGE SCALE GENOMIC DNA]</scope>
    <source>
        <strain evidence="1 2">NSJ-7</strain>
    </source>
</reference>
<protein>
    <recommendedName>
        <fullName evidence="3">YcaO domain-containing protein</fullName>
    </recommendedName>
</protein>
<gene>
    <name evidence="1" type="ORF">H8S22_14360</name>
</gene>
<accession>A0ABR7FVS0</accession>
<evidence type="ECO:0000313" key="1">
    <source>
        <dbReference type="EMBL" id="MBC5678715.1"/>
    </source>
</evidence>